<evidence type="ECO:0000313" key="2">
    <source>
        <dbReference type="EMBL" id="KAH6871909.1"/>
    </source>
</evidence>
<keyword evidence="3" id="KW-1185">Reference proteome</keyword>
<evidence type="ECO:0000313" key="3">
    <source>
        <dbReference type="Proteomes" id="UP000777438"/>
    </source>
</evidence>
<organism evidence="2 3">
    <name type="scientific">Thelonectria olida</name>
    <dbReference type="NCBI Taxonomy" id="1576542"/>
    <lineage>
        <taxon>Eukaryota</taxon>
        <taxon>Fungi</taxon>
        <taxon>Dikarya</taxon>
        <taxon>Ascomycota</taxon>
        <taxon>Pezizomycotina</taxon>
        <taxon>Sordariomycetes</taxon>
        <taxon>Hypocreomycetidae</taxon>
        <taxon>Hypocreales</taxon>
        <taxon>Nectriaceae</taxon>
        <taxon>Thelonectria</taxon>
    </lineage>
</organism>
<sequence>MPPADYGHPIQHLDNAESSLATELDNNQDIGNFLPPPSPPLQPTTEEVSFDDAGPQPPEDIKEQAMANIRTFTDAADSVSISNHKSPDPNQAITFDATLETSPQVENGEPDPVGHLAQELAEQLVTFQGCCNDCHQAAQRNHMKDPNEQISLAVYLEFTPELGPDVLSNETIAHQKDDLAGKMSPESRRQAFYERVSNDAGVTFDVDSVVAFPSNLAVAKRGIRWSPTRMTVFDLQSDLHLRSMPVTYLDANGKQHQVHRPVHQIPHCTFGRVVGFEDISLYFLFPNLYREEQKCSKLRDEDFRLWMDGILLPAIYQCYSTAHVQHYPSSYDHSRCNSTARGVEVLSQRVHPVAREQQLVYYLPPEALADVWAKILATAQEPGFQQFQDVTILLQAKNLKVLTKDATWEKMVSRFQKYWASAIDESHTTTDVYFDVGKETCPQQALGANWQLESSRIQRRNERKRCSTGDVA</sequence>
<proteinExistence type="predicted"/>
<gene>
    <name evidence="2" type="ORF">B0T10DRAFT_568051</name>
</gene>
<feature type="compositionally biased region" description="Polar residues" evidence="1">
    <location>
        <begin position="16"/>
        <end position="30"/>
    </location>
</feature>
<dbReference type="Proteomes" id="UP000777438">
    <property type="component" value="Unassembled WGS sequence"/>
</dbReference>
<accession>A0A9P8VT84</accession>
<feature type="region of interest" description="Disordered" evidence="1">
    <location>
        <begin position="1"/>
        <end position="60"/>
    </location>
</feature>
<evidence type="ECO:0000256" key="1">
    <source>
        <dbReference type="SAM" id="MobiDB-lite"/>
    </source>
</evidence>
<reference evidence="2 3" key="1">
    <citation type="journal article" date="2021" name="Nat. Commun.">
        <title>Genetic determinants of endophytism in the Arabidopsis root mycobiome.</title>
        <authorList>
            <person name="Mesny F."/>
            <person name="Miyauchi S."/>
            <person name="Thiergart T."/>
            <person name="Pickel B."/>
            <person name="Atanasova L."/>
            <person name="Karlsson M."/>
            <person name="Huettel B."/>
            <person name="Barry K.W."/>
            <person name="Haridas S."/>
            <person name="Chen C."/>
            <person name="Bauer D."/>
            <person name="Andreopoulos W."/>
            <person name="Pangilinan J."/>
            <person name="LaButti K."/>
            <person name="Riley R."/>
            <person name="Lipzen A."/>
            <person name="Clum A."/>
            <person name="Drula E."/>
            <person name="Henrissat B."/>
            <person name="Kohler A."/>
            <person name="Grigoriev I.V."/>
            <person name="Martin F.M."/>
            <person name="Hacquard S."/>
        </authorList>
    </citation>
    <scope>NUCLEOTIDE SEQUENCE [LARGE SCALE GENOMIC DNA]</scope>
    <source>
        <strain evidence="2 3">MPI-CAGE-CH-0241</strain>
    </source>
</reference>
<dbReference type="EMBL" id="JAGPYM010000049">
    <property type="protein sequence ID" value="KAH6871909.1"/>
    <property type="molecule type" value="Genomic_DNA"/>
</dbReference>
<name>A0A9P8VT84_9HYPO</name>
<protein>
    <submittedName>
        <fullName evidence="2">Uncharacterized protein</fullName>
    </submittedName>
</protein>
<comment type="caution">
    <text evidence="2">The sequence shown here is derived from an EMBL/GenBank/DDBJ whole genome shotgun (WGS) entry which is preliminary data.</text>
</comment>
<dbReference type="OrthoDB" id="5369347at2759"/>
<dbReference type="AlphaFoldDB" id="A0A9P8VT84"/>